<keyword evidence="2" id="KW-1185">Reference proteome</keyword>
<dbReference type="AlphaFoldDB" id="A0A0E3YBZ7"/>
<organism evidence="1 2">
    <name type="scientific">Pandoraea oxalativorans</name>
    <dbReference type="NCBI Taxonomy" id="573737"/>
    <lineage>
        <taxon>Bacteria</taxon>
        <taxon>Pseudomonadati</taxon>
        <taxon>Pseudomonadota</taxon>
        <taxon>Betaproteobacteria</taxon>
        <taxon>Burkholderiales</taxon>
        <taxon>Burkholderiaceae</taxon>
        <taxon>Pandoraea</taxon>
    </lineage>
</organism>
<dbReference type="HOGENOM" id="CLU_2410542_0_0_4"/>
<gene>
    <name evidence="1" type="ORF">MB84_05990</name>
</gene>
<dbReference type="EMBL" id="CP011253">
    <property type="protein sequence ID" value="AKC69112.1"/>
    <property type="molecule type" value="Genomic_DNA"/>
</dbReference>
<proteinExistence type="predicted"/>
<accession>A0A0E3YBZ7</accession>
<dbReference type="Proteomes" id="UP000035050">
    <property type="component" value="Chromosome"/>
</dbReference>
<dbReference type="OrthoDB" id="8634323at2"/>
<protein>
    <submittedName>
        <fullName evidence="1">Uncharacterized protein</fullName>
    </submittedName>
</protein>
<dbReference type="RefSeq" id="WP_046290458.1">
    <property type="nucleotide sequence ID" value="NZ_CP011253.3"/>
</dbReference>
<name>A0A0E3YBZ7_9BURK</name>
<sequence length="92" mass="10140">MLKAPLGAQRTKQLDLLGNIVPNAGQTRLVDLTVNGRHIDAHPVVPVPAMSEKGVVTFGAIGMDVLRERVIFHDGDRHRFVFIEKATETELN</sequence>
<evidence type="ECO:0000313" key="1">
    <source>
        <dbReference type="EMBL" id="AKC69112.1"/>
    </source>
</evidence>
<reference evidence="1" key="1">
    <citation type="submission" date="2016-06" db="EMBL/GenBank/DDBJ databases">
        <title>Pandoraea oxalativorans DSM 23570 Genome Sequencing.</title>
        <authorList>
            <person name="Ee R."/>
            <person name="Lim Y.-L."/>
            <person name="Yong D."/>
            <person name="Yin W.-F."/>
            <person name="Chan K.-G."/>
        </authorList>
    </citation>
    <scope>NUCLEOTIDE SEQUENCE</scope>
    <source>
        <strain evidence="1">DSM 23570</strain>
    </source>
</reference>
<dbReference type="KEGG" id="pox:MB84_05990"/>
<evidence type="ECO:0000313" key="2">
    <source>
        <dbReference type="Proteomes" id="UP000035050"/>
    </source>
</evidence>
<dbReference type="PATRIC" id="fig|573737.6.peg.2021"/>